<dbReference type="AlphaFoldDB" id="A0A7N0UAB7"/>
<dbReference type="PANTHER" id="PTHR31096">
    <property type="entry name" value="ACT DOMAIN-CONTAINING PROTEIN ACR4-RELATED"/>
    <property type="match status" value="1"/>
</dbReference>
<dbReference type="Gene3D" id="3.30.70.260">
    <property type="match status" value="1"/>
</dbReference>
<evidence type="ECO:0000313" key="5">
    <source>
        <dbReference type="Proteomes" id="UP000594263"/>
    </source>
</evidence>
<dbReference type="SUPFAM" id="SSF55021">
    <property type="entry name" value="ACT-like"/>
    <property type="match status" value="2"/>
</dbReference>
<dbReference type="EnsemblPlants" id="Kaladp0058s0627.1.v1.1">
    <property type="protein sequence ID" value="Kaladp0058s0627.1.v1.1"/>
    <property type="gene ID" value="Kaladp0058s0627.v1.1"/>
</dbReference>
<dbReference type="GO" id="GO:0016597">
    <property type="term" value="F:amino acid binding"/>
    <property type="evidence" value="ECO:0007669"/>
    <property type="project" value="UniProtKB-UniRule"/>
</dbReference>
<sequence length="408" mass="45830">MGVPSDDVVLIRRGKEGEPTEVTVNCPDKAGLGCDVCRIVFDFGLYIVKGDLSTDGIWCYIVLWVIPRPATLIVRWSNLRDRLLSVCPPCSMLHRYYQTSAPSATSSVYLLKFFCLDRKGLLHDVTQVLSELELTIQRVKVTTTPDGRVLDLFFITDNLELLDTKKRQEETYAQLRAVLGESCISCEIMSVGPEFDCHQSITSMSQEIAEELFTSELSDREAHTHALSPELSKLKKASVTMDNTLSPSHTLLQIHCVDQKGILYDLMRPLKDCNIQVAYGRVMQSTKGFRDIDLFIHQKDGKKIMDPEKQAALCSRLKVEMLHPLRVAVANSGPDTMLFVANPVELSGRGRPRVFYDVTHVLKSLSICIFSLRSAGIGHQIANGRCIDSSWMKTVNMSSQIWCLEIRL</sequence>
<name>A0A7N0UAB7_KALFE</name>
<keyword evidence="5" id="KW-1185">Reference proteome</keyword>
<keyword evidence="1 2" id="KW-0677">Repeat</keyword>
<dbReference type="InterPro" id="IPR002912">
    <property type="entry name" value="ACT_dom"/>
</dbReference>
<dbReference type="PROSITE" id="PS51671">
    <property type="entry name" value="ACT"/>
    <property type="match status" value="1"/>
</dbReference>
<feature type="domain" description="ACT" evidence="3">
    <location>
        <begin position="110"/>
        <end position="191"/>
    </location>
</feature>
<protein>
    <recommendedName>
        <fullName evidence="2">ACT domain-containing protein ACR</fullName>
    </recommendedName>
    <alternativeName>
        <fullName evidence="2">Protein ACT DOMAIN REPEATS</fullName>
    </alternativeName>
</protein>
<dbReference type="InterPro" id="IPR040217">
    <property type="entry name" value="ACR1-12"/>
</dbReference>
<dbReference type="OMA" id="TCEQLHA"/>
<dbReference type="InterPro" id="IPR045865">
    <property type="entry name" value="ACT-like_dom_sf"/>
</dbReference>
<dbReference type="Pfam" id="PF24926">
    <property type="entry name" value="ACT_ACR9_C"/>
    <property type="match status" value="1"/>
</dbReference>
<dbReference type="InterPro" id="IPR056816">
    <property type="entry name" value="ACR2/9/10_N"/>
</dbReference>
<accession>A0A7N0UAB7</accession>
<evidence type="ECO:0000259" key="3">
    <source>
        <dbReference type="PROSITE" id="PS51671"/>
    </source>
</evidence>
<evidence type="ECO:0000256" key="1">
    <source>
        <dbReference type="ARBA" id="ARBA00022737"/>
    </source>
</evidence>
<reference evidence="4" key="1">
    <citation type="submission" date="2021-01" db="UniProtKB">
        <authorList>
            <consortium name="EnsemblPlants"/>
        </authorList>
    </citation>
    <scope>IDENTIFICATION</scope>
</reference>
<dbReference type="PANTHER" id="PTHR31096:SF14">
    <property type="entry name" value="ACT DOMAIN-CONTAINING PROTEIN ACR"/>
    <property type="match status" value="1"/>
</dbReference>
<dbReference type="Pfam" id="PF24914">
    <property type="entry name" value="ACR10_N"/>
    <property type="match status" value="1"/>
</dbReference>
<dbReference type="Gramene" id="Kaladp0058s0627.1.v1.1">
    <property type="protein sequence ID" value="Kaladp0058s0627.1.v1.1"/>
    <property type="gene ID" value="Kaladp0058s0627.v1.1"/>
</dbReference>
<dbReference type="Pfam" id="PF24931">
    <property type="entry name" value="ACT_ACR9_3rd"/>
    <property type="match status" value="1"/>
</dbReference>
<dbReference type="InterPro" id="IPR056805">
    <property type="entry name" value="ACT_ACR9/10_C"/>
</dbReference>
<evidence type="ECO:0000313" key="4">
    <source>
        <dbReference type="EnsemblPlants" id="Kaladp0058s0627.1.v1.1"/>
    </source>
</evidence>
<proteinExistence type="predicted"/>
<comment type="function">
    <text evidence="2">Binds amino acids.</text>
</comment>
<organism evidence="4 5">
    <name type="scientific">Kalanchoe fedtschenkoi</name>
    <name type="common">Lavender scallops</name>
    <name type="synonym">South American air plant</name>
    <dbReference type="NCBI Taxonomy" id="63787"/>
    <lineage>
        <taxon>Eukaryota</taxon>
        <taxon>Viridiplantae</taxon>
        <taxon>Streptophyta</taxon>
        <taxon>Embryophyta</taxon>
        <taxon>Tracheophyta</taxon>
        <taxon>Spermatophyta</taxon>
        <taxon>Magnoliopsida</taxon>
        <taxon>eudicotyledons</taxon>
        <taxon>Gunneridae</taxon>
        <taxon>Pentapetalae</taxon>
        <taxon>Saxifragales</taxon>
        <taxon>Crassulaceae</taxon>
        <taxon>Kalanchoe</taxon>
    </lineage>
</organism>
<dbReference type="Pfam" id="PF01842">
    <property type="entry name" value="ACT"/>
    <property type="match status" value="1"/>
</dbReference>
<evidence type="ECO:0000256" key="2">
    <source>
        <dbReference type="RuleBase" id="RU369043"/>
    </source>
</evidence>
<dbReference type="Proteomes" id="UP000594263">
    <property type="component" value="Unplaced"/>
</dbReference>